<feature type="compositionally biased region" description="Basic and acidic residues" evidence="2">
    <location>
        <begin position="161"/>
        <end position="175"/>
    </location>
</feature>
<dbReference type="InParanoid" id="A0A2J6TVZ4"/>
<dbReference type="OrthoDB" id="10387123at2759"/>
<evidence type="ECO:0000256" key="1">
    <source>
        <dbReference type="SAM" id="Coils"/>
    </source>
</evidence>
<dbReference type="Proteomes" id="UP000235371">
    <property type="component" value="Unassembled WGS sequence"/>
</dbReference>
<reference evidence="3 4" key="1">
    <citation type="submission" date="2016-04" db="EMBL/GenBank/DDBJ databases">
        <title>A degradative enzymes factory behind the ericoid mycorrhizal symbiosis.</title>
        <authorList>
            <consortium name="DOE Joint Genome Institute"/>
            <person name="Martino E."/>
            <person name="Morin E."/>
            <person name="Grelet G."/>
            <person name="Kuo A."/>
            <person name="Kohler A."/>
            <person name="Daghino S."/>
            <person name="Barry K."/>
            <person name="Choi C."/>
            <person name="Cichocki N."/>
            <person name="Clum A."/>
            <person name="Copeland A."/>
            <person name="Hainaut M."/>
            <person name="Haridas S."/>
            <person name="Labutti K."/>
            <person name="Lindquist E."/>
            <person name="Lipzen A."/>
            <person name="Khouja H.-R."/>
            <person name="Murat C."/>
            <person name="Ohm R."/>
            <person name="Olson A."/>
            <person name="Spatafora J."/>
            <person name="Veneault-Fourrey C."/>
            <person name="Henrissat B."/>
            <person name="Grigoriev I."/>
            <person name="Martin F."/>
            <person name="Perotto S."/>
        </authorList>
    </citation>
    <scope>NUCLEOTIDE SEQUENCE [LARGE SCALE GENOMIC DNA]</scope>
    <source>
        <strain evidence="3 4">E</strain>
    </source>
</reference>
<evidence type="ECO:0000313" key="3">
    <source>
        <dbReference type="EMBL" id="PMD67175.1"/>
    </source>
</evidence>
<dbReference type="STRING" id="1095630.A0A2J6TVZ4"/>
<organism evidence="3 4">
    <name type="scientific">Hyaloscypha bicolor E</name>
    <dbReference type="NCBI Taxonomy" id="1095630"/>
    <lineage>
        <taxon>Eukaryota</taxon>
        <taxon>Fungi</taxon>
        <taxon>Dikarya</taxon>
        <taxon>Ascomycota</taxon>
        <taxon>Pezizomycotina</taxon>
        <taxon>Leotiomycetes</taxon>
        <taxon>Helotiales</taxon>
        <taxon>Hyaloscyphaceae</taxon>
        <taxon>Hyaloscypha</taxon>
        <taxon>Hyaloscypha bicolor</taxon>
    </lineage>
</organism>
<proteinExistence type="predicted"/>
<sequence>MSFDRKKYRRHQNRLWRLDTRTAKAAQIWKPKSLRMSNWQQKRVQAASTGKRNIERWTNQKAEVKKSKYAIDNHKQEELAKLRHESELEDARYKLEDDFDKKQAAEAEKSKDVRQYEALQKEVTELKDAAANEEAVLERHVREVDESKDLLEERIEDIKSEGEESVRRIERKASELETWSATEIGDPLRPRQRNLPGMRN</sequence>
<dbReference type="RefSeq" id="XP_024744079.1">
    <property type="nucleotide sequence ID" value="XM_024887752.1"/>
</dbReference>
<protein>
    <submittedName>
        <fullName evidence="3">Uncharacterized protein</fullName>
    </submittedName>
</protein>
<dbReference type="AlphaFoldDB" id="A0A2J6TVZ4"/>
<dbReference type="GeneID" id="36595828"/>
<accession>A0A2J6TVZ4</accession>
<name>A0A2J6TVZ4_9HELO</name>
<evidence type="ECO:0000313" key="4">
    <source>
        <dbReference type="Proteomes" id="UP000235371"/>
    </source>
</evidence>
<dbReference type="EMBL" id="KZ613740">
    <property type="protein sequence ID" value="PMD67175.1"/>
    <property type="molecule type" value="Genomic_DNA"/>
</dbReference>
<feature type="coiled-coil region" evidence="1">
    <location>
        <begin position="88"/>
        <end position="161"/>
    </location>
</feature>
<keyword evidence="1" id="KW-0175">Coiled coil</keyword>
<feature type="region of interest" description="Disordered" evidence="2">
    <location>
        <begin position="161"/>
        <end position="200"/>
    </location>
</feature>
<keyword evidence="4" id="KW-1185">Reference proteome</keyword>
<evidence type="ECO:0000256" key="2">
    <source>
        <dbReference type="SAM" id="MobiDB-lite"/>
    </source>
</evidence>
<gene>
    <name evidence="3" type="ORF">K444DRAFT_689720</name>
</gene>